<reference evidence="1 2" key="1">
    <citation type="submission" date="2020-08" db="EMBL/GenBank/DDBJ databases">
        <title>Sequencing the genomes of 1000 actinobacteria strains.</title>
        <authorList>
            <person name="Klenk H.-P."/>
        </authorList>
    </citation>
    <scope>NUCLEOTIDE SEQUENCE [LARGE SCALE GENOMIC DNA]</scope>
    <source>
        <strain evidence="1 2">DSM 43582</strain>
    </source>
</reference>
<dbReference type="EMBL" id="JACHIT010000002">
    <property type="protein sequence ID" value="MBB5917463.1"/>
    <property type="molecule type" value="Genomic_DNA"/>
</dbReference>
<sequence>MIARVAVGSPAGWGELLEEIRRLSSCEHAALDAATGLLSEGERAYLADRLTQVAVHIATRAGVGRGLPPPGTLPGAGTDRIDLSVQCTAILVAGMFLRNTLFRWGWMDVLTDAGRAVHDLTTAFVAAMEDSPVRYPTRMTVRLRAVSAARLVVEVQDSPENAGVIAEAGRLISADIERNSVRCGQHTIGGRTVVWAELSRPEPSTRWI</sequence>
<evidence type="ECO:0000313" key="2">
    <source>
        <dbReference type="Proteomes" id="UP000540412"/>
    </source>
</evidence>
<proteinExistence type="predicted"/>
<evidence type="ECO:0000313" key="1">
    <source>
        <dbReference type="EMBL" id="MBB5917463.1"/>
    </source>
</evidence>
<accession>A0A7W9ULE1</accession>
<name>A0A7W9ULE1_9NOCA</name>
<dbReference type="RefSeq" id="WP_040749867.1">
    <property type="nucleotide sequence ID" value="NZ_JACHIT010000002.1"/>
</dbReference>
<keyword evidence="2" id="KW-1185">Reference proteome</keyword>
<dbReference type="AlphaFoldDB" id="A0A7W9ULE1"/>
<protein>
    <submittedName>
        <fullName evidence="1">Uncharacterized protein</fullName>
    </submittedName>
</protein>
<dbReference type="Proteomes" id="UP000540412">
    <property type="component" value="Unassembled WGS sequence"/>
</dbReference>
<comment type="caution">
    <text evidence="1">The sequence shown here is derived from an EMBL/GenBank/DDBJ whole genome shotgun (WGS) entry which is preliminary data.</text>
</comment>
<organism evidence="1 2">
    <name type="scientific">Nocardia transvalensis</name>
    <dbReference type="NCBI Taxonomy" id="37333"/>
    <lineage>
        <taxon>Bacteria</taxon>
        <taxon>Bacillati</taxon>
        <taxon>Actinomycetota</taxon>
        <taxon>Actinomycetes</taxon>
        <taxon>Mycobacteriales</taxon>
        <taxon>Nocardiaceae</taxon>
        <taxon>Nocardia</taxon>
    </lineage>
</organism>
<gene>
    <name evidence="1" type="ORF">BJY24_006375</name>
</gene>